<feature type="region of interest" description="Disordered" evidence="1">
    <location>
        <begin position="673"/>
        <end position="706"/>
    </location>
</feature>
<sequence>MHRRLHGRGALFDVEPAGLVPRVVGLRPYQHRALTLEHPGELPFVVLTGARGLGKSAVLGELRDAYQGHTPVALVDCADAQFAGPPPERPAESWSPVAQALLVVAEQLAEPVTGAGRITFPRLMSGLVAVAAGGWGDADSERIRREVERILLLNESGSWISGFAGRWAGKVAAKVVAAATGTGPLVSGAIEATLESVAEGFANRRHQKASVWYRTYPNAGGHAQRGLILLSGHFRAGGTSREHAERYLVRALLADLTEAYAGVLPRMQRLGRPLVLVDNVQTGPGPGLLDAVLRDRAEGIADQVAFVAGLRGDGRELLRGGIRRELAGVARRSEWTPDPAVPSSRALLVALPPLTPDDTLHLVGAPATPQLPHALHRLTGGNPLGIALLAESAAQHPERAGSLGDLLTADVRPVEDGPAAPAYLRLLDRLVPADRLDELTVLAAAHDHDSACALAAALLPDDFGPADVRALQNRLTQEGLPAVPGQFVGDPFVRTLLLLRLHLRDADHSGWRTAHETLIEHYTRDRPDDGQARFRLHHQLALGRTGPAVAHLRDSFPVLDTRGWLRTLRFIASAPYFHAHDAEGRDFTGQGDRRAAVALGRTDAQQRVPDGVDGVLHLRVRRLLHAVWLLTDPLVLPDPKVGDRLRFELEQLSNLRPAGNALLWRASRDWPAAALAGRPPTDPEHDDESAEGDEGDEGDDERSGVA</sequence>
<protein>
    <recommendedName>
        <fullName evidence="3">ATP-binding protein</fullName>
    </recommendedName>
</protein>
<organism evidence="2">
    <name type="scientific">Streptomyces sp. R39</name>
    <dbReference type="NCBI Taxonomy" id="3238631"/>
    <lineage>
        <taxon>Bacteria</taxon>
        <taxon>Bacillati</taxon>
        <taxon>Actinomycetota</taxon>
        <taxon>Actinomycetes</taxon>
        <taxon>Kitasatosporales</taxon>
        <taxon>Streptomycetaceae</taxon>
        <taxon>Streptomyces</taxon>
    </lineage>
</organism>
<evidence type="ECO:0000313" key="2">
    <source>
        <dbReference type="EMBL" id="XDQ45617.1"/>
    </source>
</evidence>
<reference evidence="2" key="1">
    <citation type="submission" date="2024-07" db="EMBL/GenBank/DDBJ databases">
        <authorList>
            <person name="Yu S.T."/>
        </authorList>
    </citation>
    <scope>NUCLEOTIDE SEQUENCE</scope>
    <source>
        <strain evidence="2">R39</strain>
    </source>
</reference>
<proteinExistence type="predicted"/>
<evidence type="ECO:0008006" key="3">
    <source>
        <dbReference type="Google" id="ProtNLM"/>
    </source>
</evidence>
<gene>
    <name evidence="2" type="ORF">AB5J52_27065</name>
</gene>
<dbReference type="RefSeq" id="WP_369224460.1">
    <property type="nucleotide sequence ID" value="NZ_CP163441.1"/>
</dbReference>
<feature type="compositionally biased region" description="Acidic residues" evidence="1">
    <location>
        <begin position="684"/>
        <end position="700"/>
    </location>
</feature>
<dbReference type="EMBL" id="CP163441">
    <property type="protein sequence ID" value="XDQ45617.1"/>
    <property type="molecule type" value="Genomic_DNA"/>
</dbReference>
<dbReference type="AlphaFoldDB" id="A0AB39QT33"/>
<evidence type="ECO:0000256" key="1">
    <source>
        <dbReference type="SAM" id="MobiDB-lite"/>
    </source>
</evidence>
<accession>A0AB39QT33</accession>
<name>A0AB39QT33_9ACTN</name>